<accession>A0A0F7VRQ9</accession>
<name>A0A0F7VRQ9_STRLW</name>
<dbReference type="Proteomes" id="UP000035016">
    <property type="component" value="Chromosome Chromosome"/>
</dbReference>
<feature type="domain" description="Transposase DDE" evidence="1">
    <location>
        <begin position="77"/>
        <end position="151"/>
    </location>
</feature>
<proteinExistence type="predicted"/>
<gene>
    <name evidence="2" type="primary">sle_18010</name>
</gene>
<dbReference type="KEGG" id="sle:sle_18010"/>
<evidence type="ECO:0000259" key="1">
    <source>
        <dbReference type="Pfam" id="PF13586"/>
    </source>
</evidence>
<evidence type="ECO:0000313" key="2">
    <source>
        <dbReference type="EMBL" id="CQR61263.1"/>
    </source>
</evidence>
<dbReference type="InterPro" id="IPR025668">
    <property type="entry name" value="Tnp_DDE_dom"/>
</dbReference>
<dbReference type="AlphaFoldDB" id="A0A0F7VRQ9"/>
<protein>
    <submittedName>
        <fullName evidence="2">Transposase</fullName>
    </submittedName>
</protein>
<dbReference type="Pfam" id="PF13586">
    <property type="entry name" value="DDE_Tnp_1_2"/>
    <property type="match status" value="1"/>
</dbReference>
<evidence type="ECO:0000313" key="3">
    <source>
        <dbReference type="Proteomes" id="UP000035016"/>
    </source>
</evidence>
<reference evidence="2 3" key="1">
    <citation type="submission" date="2015-02" db="EMBL/GenBank/DDBJ databases">
        <authorList>
            <person name="Gomez-Escribano P.J."/>
        </authorList>
    </citation>
    <scope>NUCLEOTIDE SEQUENCE [LARGE SCALE GENOMIC DNA]</scope>
    <source>
        <strain evidence="3">C34 (DSM 42122 / NRRL B-24963)</strain>
    </source>
</reference>
<sequence>MPTSRRGARSPALEQVALPPLPDLVHVSEYAYDAVHCFREPSTPGRGVWVAADHVTPNLHGRVSRAATGHDRPGRPRGYDNTKFRVLVAQLGFTAEIARKGVPAPIQAGKRWVIERTHSWMNEYRKLRRCTEKSGEAVDFHLRLAAALVTLRMLPDDGCPVCTSTPAPRRRGNANVRCAMLRRLYHM</sequence>
<organism evidence="2 3">
    <name type="scientific">Streptomyces leeuwenhoekii</name>
    <dbReference type="NCBI Taxonomy" id="1437453"/>
    <lineage>
        <taxon>Bacteria</taxon>
        <taxon>Bacillati</taxon>
        <taxon>Actinomycetota</taxon>
        <taxon>Actinomycetes</taxon>
        <taxon>Kitasatosporales</taxon>
        <taxon>Streptomycetaceae</taxon>
        <taxon>Streptomyces</taxon>
    </lineage>
</organism>
<dbReference type="EMBL" id="LN831790">
    <property type="protein sequence ID" value="CQR61263.1"/>
    <property type="molecule type" value="Genomic_DNA"/>
</dbReference>